<keyword evidence="2" id="KW-1185">Reference proteome</keyword>
<dbReference type="Proteomes" id="UP001193389">
    <property type="component" value="Chromosome"/>
</dbReference>
<protein>
    <submittedName>
        <fullName evidence="1">Uroporphyrin-III c-methyltransferase</fullName>
    </submittedName>
</protein>
<proteinExistence type="predicted"/>
<gene>
    <name evidence="1" type="ORF">AQPE_4329</name>
</gene>
<dbReference type="EMBL" id="AP018694">
    <property type="protein sequence ID" value="BBE20138.1"/>
    <property type="molecule type" value="Genomic_DNA"/>
</dbReference>
<reference evidence="1" key="1">
    <citation type="journal article" date="2020" name="Int. J. Syst. Evol. Microbiol.">
        <title>Aquipluma nitroreducens gen. nov. sp. nov., a novel facultatively anaerobic bacterium isolated from a freshwater lake.</title>
        <authorList>
            <person name="Watanabe M."/>
            <person name="Kojima H."/>
            <person name="Fukui M."/>
        </authorList>
    </citation>
    <scope>NUCLEOTIDE SEQUENCE</scope>
    <source>
        <strain evidence="1">MeG22</strain>
    </source>
</reference>
<dbReference type="InterPro" id="IPR052552">
    <property type="entry name" value="YeaO-like"/>
</dbReference>
<accession>A0A5K7SEY6</accession>
<dbReference type="AlphaFoldDB" id="A0A5K7SEY6"/>
<dbReference type="PANTHER" id="PTHR36849">
    <property type="entry name" value="CYTOPLASMIC PROTEIN-RELATED"/>
    <property type="match status" value="1"/>
</dbReference>
<sequence length="113" mass="13366">MIQIKRVYEKPEDEDGIRILVDRLWPRGLTKEKASIDIWLKDIAPSTELRKWFGHDPEKWNEFKKRYLAELNENKKSVAMLKEQLTNGVVTLIFGAKDEEHNEALVLKELFSR</sequence>
<evidence type="ECO:0000313" key="1">
    <source>
        <dbReference type="EMBL" id="BBE20138.1"/>
    </source>
</evidence>
<dbReference type="PANTHER" id="PTHR36849:SF1">
    <property type="entry name" value="CYTOPLASMIC PROTEIN"/>
    <property type="match status" value="1"/>
</dbReference>
<dbReference type="RefSeq" id="WP_318348313.1">
    <property type="nucleotide sequence ID" value="NZ_AP018694.1"/>
</dbReference>
<organism evidence="1 2">
    <name type="scientific">Aquipluma nitroreducens</name>
    <dbReference type="NCBI Taxonomy" id="2010828"/>
    <lineage>
        <taxon>Bacteria</taxon>
        <taxon>Pseudomonadati</taxon>
        <taxon>Bacteroidota</taxon>
        <taxon>Bacteroidia</taxon>
        <taxon>Marinilabiliales</taxon>
        <taxon>Prolixibacteraceae</taxon>
        <taxon>Aquipluma</taxon>
    </lineage>
</organism>
<name>A0A5K7SEY6_9BACT</name>
<dbReference type="KEGG" id="anf:AQPE_4329"/>
<evidence type="ECO:0000313" key="2">
    <source>
        <dbReference type="Proteomes" id="UP001193389"/>
    </source>
</evidence>
<dbReference type="Pfam" id="PF22752">
    <property type="entry name" value="DUF488-N3i"/>
    <property type="match status" value="1"/>
</dbReference>